<dbReference type="Gene3D" id="3.30.70.270">
    <property type="match status" value="1"/>
</dbReference>
<keyword evidence="4" id="KW-1185">Reference proteome</keyword>
<dbReference type="InterPro" id="IPR043502">
    <property type="entry name" value="DNA/RNA_pol_sf"/>
</dbReference>
<protein>
    <recommendedName>
        <fullName evidence="2">Reverse transcriptase/retrotransposon-derived protein RNase H-like domain-containing protein</fullName>
    </recommendedName>
</protein>
<dbReference type="Proteomes" id="UP001341281">
    <property type="component" value="Chromosome 10"/>
</dbReference>
<dbReference type="CDD" id="cd09274">
    <property type="entry name" value="RNase_HI_RT_Ty3"/>
    <property type="match status" value="1"/>
</dbReference>
<evidence type="ECO:0000313" key="4">
    <source>
        <dbReference type="Proteomes" id="UP001341281"/>
    </source>
</evidence>
<name>A0AAQ3UNP6_PASNO</name>
<proteinExistence type="predicted"/>
<feature type="domain" description="Reverse transcriptase/retrotransposon-derived protein RNase H-like" evidence="2">
    <location>
        <begin position="6"/>
        <end position="100"/>
    </location>
</feature>
<organism evidence="3 4">
    <name type="scientific">Paspalum notatum var. saurae</name>
    <dbReference type="NCBI Taxonomy" id="547442"/>
    <lineage>
        <taxon>Eukaryota</taxon>
        <taxon>Viridiplantae</taxon>
        <taxon>Streptophyta</taxon>
        <taxon>Embryophyta</taxon>
        <taxon>Tracheophyta</taxon>
        <taxon>Spermatophyta</taxon>
        <taxon>Magnoliopsida</taxon>
        <taxon>Liliopsida</taxon>
        <taxon>Poales</taxon>
        <taxon>Poaceae</taxon>
        <taxon>PACMAD clade</taxon>
        <taxon>Panicoideae</taxon>
        <taxon>Andropogonodae</taxon>
        <taxon>Paspaleae</taxon>
        <taxon>Paspalinae</taxon>
        <taxon>Paspalum</taxon>
    </lineage>
</organism>
<gene>
    <name evidence="3" type="ORF">U9M48_041403</name>
</gene>
<accession>A0AAQ3UNP6</accession>
<dbReference type="Pfam" id="PF17919">
    <property type="entry name" value="RT_RNaseH_2"/>
    <property type="match status" value="1"/>
</dbReference>
<dbReference type="SUPFAM" id="SSF56672">
    <property type="entry name" value="DNA/RNA polymerases"/>
    <property type="match status" value="1"/>
</dbReference>
<dbReference type="EMBL" id="CP144754">
    <property type="protein sequence ID" value="WVZ95669.1"/>
    <property type="molecule type" value="Genomic_DNA"/>
</dbReference>
<evidence type="ECO:0000259" key="2">
    <source>
        <dbReference type="Pfam" id="PF17919"/>
    </source>
</evidence>
<dbReference type="PANTHER" id="PTHR37984:SF5">
    <property type="entry name" value="PROTEIN NYNRIN-LIKE"/>
    <property type="match status" value="1"/>
</dbReference>
<dbReference type="InterPro" id="IPR043128">
    <property type="entry name" value="Rev_trsase/Diguanyl_cyclase"/>
</dbReference>
<dbReference type="PANTHER" id="PTHR37984">
    <property type="entry name" value="PROTEIN CBG26694"/>
    <property type="match status" value="1"/>
</dbReference>
<reference evidence="3 4" key="1">
    <citation type="submission" date="2024-02" db="EMBL/GenBank/DDBJ databases">
        <title>High-quality chromosome-scale genome assembly of Pensacola bahiagrass (Paspalum notatum Flugge var. saurae).</title>
        <authorList>
            <person name="Vega J.M."/>
            <person name="Podio M."/>
            <person name="Orjuela J."/>
            <person name="Siena L.A."/>
            <person name="Pessino S.C."/>
            <person name="Combes M.C."/>
            <person name="Mariac C."/>
            <person name="Albertini E."/>
            <person name="Pupilli F."/>
            <person name="Ortiz J.P.A."/>
            <person name="Leblanc O."/>
        </authorList>
    </citation>
    <scope>NUCLEOTIDE SEQUENCE [LARGE SCALE GENOMIC DNA]</scope>
    <source>
        <strain evidence="3">R1</strain>
        <tissue evidence="3">Leaf</tissue>
    </source>
</reference>
<dbReference type="AlphaFoldDB" id="A0AAQ3UNP6"/>
<dbReference type="GO" id="GO:0003824">
    <property type="term" value="F:catalytic activity"/>
    <property type="evidence" value="ECO:0007669"/>
    <property type="project" value="UniProtKB-KW"/>
</dbReference>
<evidence type="ECO:0000313" key="3">
    <source>
        <dbReference type="EMBL" id="WVZ95669.1"/>
    </source>
</evidence>
<dbReference type="InterPro" id="IPR050951">
    <property type="entry name" value="Retrovirus_Pol_polyprotein"/>
</dbReference>
<keyword evidence="1" id="KW-0511">Multifunctional enzyme</keyword>
<evidence type="ECO:0000256" key="1">
    <source>
        <dbReference type="ARBA" id="ARBA00023268"/>
    </source>
</evidence>
<dbReference type="InterPro" id="IPR041577">
    <property type="entry name" value="RT_RNaseH_2"/>
</dbReference>
<sequence>MEGFHWEDAATAAFDQLKHALTTTPVLAMPDFSKPFTVECDASGAGCGAVLNQGEGPRAFFSRPMDARHRGLAAYERELIGLVQAVRHWRLYLWGCTFIVKTDHYSLKFLLDQRLATIPQHHWVNKLLGFDFTVEYKPGHSNIVADALSRRDSDEMASVHAISAPQFSLVRDLRATASTDPALVALKEQIDQGKLGEPWSCVNGVV</sequence>